<reference evidence="2" key="1">
    <citation type="journal article" date="2021" name="Proc. Natl. Acad. Sci. U.S.A.">
        <title>A Catalog of Tens of Thousands of Viruses from Human Metagenomes Reveals Hidden Associations with Chronic Diseases.</title>
        <authorList>
            <person name="Tisza M.J."/>
            <person name="Buck C.B."/>
        </authorList>
    </citation>
    <scope>NUCLEOTIDE SEQUENCE</scope>
    <source>
        <strain evidence="2">Ctrub15</strain>
    </source>
</reference>
<keyword evidence="1" id="KW-1133">Transmembrane helix</keyword>
<evidence type="ECO:0000313" key="2">
    <source>
        <dbReference type="EMBL" id="DAD73742.1"/>
    </source>
</evidence>
<feature type="transmembrane region" description="Helical" evidence="1">
    <location>
        <begin position="20"/>
        <end position="39"/>
    </location>
</feature>
<evidence type="ECO:0000256" key="1">
    <source>
        <dbReference type="SAM" id="Phobius"/>
    </source>
</evidence>
<proteinExistence type="predicted"/>
<organism evidence="2">
    <name type="scientific">Podoviridae sp. ctrub15</name>
    <dbReference type="NCBI Taxonomy" id="2826581"/>
    <lineage>
        <taxon>Viruses</taxon>
        <taxon>Duplodnaviria</taxon>
        <taxon>Heunggongvirae</taxon>
        <taxon>Uroviricota</taxon>
        <taxon>Caudoviricetes</taxon>
    </lineage>
</organism>
<keyword evidence="1" id="KW-0472">Membrane</keyword>
<accession>A0A8S5LUM6</accession>
<sequence length="43" mass="5000">MRNLIKNWFTPDDHGEIPAVVFLCAAFVFGSLVAMPWLFEIFR</sequence>
<dbReference type="EMBL" id="BK014743">
    <property type="protein sequence ID" value="DAD73742.1"/>
    <property type="molecule type" value="Genomic_DNA"/>
</dbReference>
<keyword evidence="1" id="KW-0812">Transmembrane</keyword>
<protein>
    <submittedName>
        <fullName evidence="2">Uncharacterized protein</fullName>
    </submittedName>
</protein>
<name>A0A8S5LUM6_9CAUD</name>